<sequence length="133" mass="14323">MLYIKRQWRKKERKQETTIDLLREEKPRGGKATMALMFLPSLADIMLGVALAAAAAYSAGQAIKPNSGAFVGTGLTWGGSGRRPESGSSSDSEDSDGGRNNLDPPDPPESSSSSGRENSDGGRKKERKKARRK</sequence>
<accession>A0ACC1WTQ4</accession>
<keyword evidence="2" id="KW-1185">Reference proteome</keyword>
<comment type="caution">
    <text evidence="1">The sequence shown here is derived from an EMBL/GenBank/DDBJ whole genome shotgun (WGS) entry which is preliminary data.</text>
</comment>
<gene>
    <name evidence="1" type="ORF">OWV82_022581</name>
</gene>
<name>A0ACC1WTQ4_MELAZ</name>
<organism evidence="1 2">
    <name type="scientific">Melia azedarach</name>
    <name type="common">Chinaberry tree</name>
    <dbReference type="NCBI Taxonomy" id="155640"/>
    <lineage>
        <taxon>Eukaryota</taxon>
        <taxon>Viridiplantae</taxon>
        <taxon>Streptophyta</taxon>
        <taxon>Embryophyta</taxon>
        <taxon>Tracheophyta</taxon>
        <taxon>Spermatophyta</taxon>
        <taxon>Magnoliopsida</taxon>
        <taxon>eudicotyledons</taxon>
        <taxon>Gunneridae</taxon>
        <taxon>Pentapetalae</taxon>
        <taxon>rosids</taxon>
        <taxon>malvids</taxon>
        <taxon>Sapindales</taxon>
        <taxon>Meliaceae</taxon>
        <taxon>Melia</taxon>
    </lineage>
</organism>
<reference evidence="1 2" key="1">
    <citation type="journal article" date="2023" name="Science">
        <title>Complex scaffold remodeling in plant triterpene biosynthesis.</title>
        <authorList>
            <person name="De La Pena R."/>
            <person name="Hodgson H."/>
            <person name="Liu J.C."/>
            <person name="Stephenson M.J."/>
            <person name="Martin A.C."/>
            <person name="Owen C."/>
            <person name="Harkess A."/>
            <person name="Leebens-Mack J."/>
            <person name="Jimenez L.E."/>
            <person name="Osbourn A."/>
            <person name="Sattely E.S."/>
        </authorList>
    </citation>
    <scope>NUCLEOTIDE SEQUENCE [LARGE SCALE GENOMIC DNA]</scope>
    <source>
        <strain evidence="2">cv. JPN11</strain>
        <tissue evidence="1">Leaf</tissue>
    </source>
</reference>
<evidence type="ECO:0000313" key="2">
    <source>
        <dbReference type="Proteomes" id="UP001164539"/>
    </source>
</evidence>
<proteinExistence type="predicted"/>
<dbReference type="EMBL" id="CM051406">
    <property type="protein sequence ID" value="KAJ4702541.1"/>
    <property type="molecule type" value="Genomic_DNA"/>
</dbReference>
<evidence type="ECO:0000313" key="1">
    <source>
        <dbReference type="EMBL" id="KAJ4702541.1"/>
    </source>
</evidence>
<dbReference type="Proteomes" id="UP001164539">
    <property type="component" value="Chromosome 13"/>
</dbReference>
<protein>
    <submittedName>
        <fullName evidence="1">Uncharacterized protein</fullName>
    </submittedName>
</protein>